<proteinExistence type="predicted"/>
<name>A0AAW0Q757_9GOBI</name>
<reference evidence="2" key="1">
    <citation type="submission" date="2024-04" db="EMBL/GenBank/DDBJ databases">
        <title>Salinicola lusitanus LLJ914,a marine bacterium isolated from the Okinawa Trough.</title>
        <authorList>
            <person name="Li J."/>
        </authorList>
    </citation>
    <scope>NUCLEOTIDE SEQUENCE [LARGE SCALE GENOMIC DNA]</scope>
</reference>
<gene>
    <name evidence="1" type="ORF">WMY93_001912</name>
</gene>
<dbReference type="Proteomes" id="UP001460270">
    <property type="component" value="Unassembled WGS sequence"/>
</dbReference>
<dbReference type="AlphaFoldDB" id="A0AAW0Q757"/>
<dbReference type="InterPro" id="IPR032675">
    <property type="entry name" value="LRR_dom_sf"/>
</dbReference>
<accession>A0AAW0Q757</accession>
<dbReference type="Gene3D" id="3.80.10.10">
    <property type="entry name" value="Ribonuclease Inhibitor"/>
    <property type="match status" value="1"/>
</dbReference>
<protein>
    <submittedName>
        <fullName evidence="1">Uncharacterized protein</fullName>
    </submittedName>
</protein>
<dbReference type="SUPFAM" id="SSF52047">
    <property type="entry name" value="RNI-like"/>
    <property type="match status" value="1"/>
</dbReference>
<sequence length="85" mass="9827">MRTEDFRRGTPTSELERPLVWQVNRNPRLNSCGVTRSGCSSLASALTSNLHLKEINLWYNFLNDSDLQPLYELTRSPRYVLESVL</sequence>
<comment type="caution">
    <text evidence="1">The sequence shown here is derived from an EMBL/GenBank/DDBJ whole genome shotgun (WGS) entry which is preliminary data.</text>
</comment>
<organism evidence="1 2">
    <name type="scientific">Mugilogobius chulae</name>
    <name type="common">yellowstripe goby</name>
    <dbReference type="NCBI Taxonomy" id="88201"/>
    <lineage>
        <taxon>Eukaryota</taxon>
        <taxon>Metazoa</taxon>
        <taxon>Chordata</taxon>
        <taxon>Craniata</taxon>
        <taxon>Vertebrata</taxon>
        <taxon>Euteleostomi</taxon>
        <taxon>Actinopterygii</taxon>
        <taxon>Neopterygii</taxon>
        <taxon>Teleostei</taxon>
        <taxon>Neoteleostei</taxon>
        <taxon>Acanthomorphata</taxon>
        <taxon>Gobiaria</taxon>
        <taxon>Gobiiformes</taxon>
        <taxon>Gobioidei</taxon>
        <taxon>Gobiidae</taxon>
        <taxon>Gobionellinae</taxon>
        <taxon>Mugilogobius</taxon>
    </lineage>
</organism>
<keyword evidence="2" id="KW-1185">Reference proteome</keyword>
<evidence type="ECO:0000313" key="2">
    <source>
        <dbReference type="Proteomes" id="UP001460270"/>
    </source>
</evidence>
<dbReference type="EMBL" id="JBBPFD010000002">
    <property type="protein sequence ID" value="KAK7938586.1"/>
    <property type="molecule type" value="Genomic_DNA"/>
</dbReference>
<evidence type="ECO:0000313" key="1">
    <source>
        <dbReference type="EMBL" id="KAK7938586.1"/>
    </source>
</evidence>